<organism evidence="2 3">
    <name type="scientific">Chitinibacter fontanus</name>
    <dbReference type="NCBI Taxonomy" id="1737446"/>
    <lineage>
        <taxon>Bacteria</taxon>
        <taxon>Pseudomonadati</taxon>
        <taxon>Pseudomonadota</taxon>
        <taxon>Betaproteobacteria</taxon>
        <taxon>Neisseriales</taxon>
        <taxon>Chitinibacteraceae</taxon>
        <taxon>Chitinibacter</taxon>
    </lineage>
</organism>
<protein>
    <submittedName>
        <fullName evidence="2">DUF3833 domain-containing protein</fullName>
    </submittedName>
</protein>
<dbReference type="Pfam" id="PF12915">
    <property type="entry name" value="DUF3833"/>
    <property type="match status" value="1"/>
</dbReference>
<dbReference type="EMBL" id="CP058952">
    <property type="protein sequence ID" value="QLI82858.1"/>
    <property type="molecule type" value="Genomic_DNA"/>
</dbReference>
<reference evidence="2 3" key="1">
    <citation type="journal article" date="2016" name="Int. J. Syst. Evol. Microbiol.">
        <title>Chitinibacter fontanus sp. nov., isolated from a spring.</title>
        <authorList>
            <person name="Sheu S.Y."/>
            <person name="Li Y.S."/>
            <person name="Young C.C."/>
            <person name="Chen W.M."/>
        </authorList>
    </citation>
    <scope>NUCLEOTIDE SEQUENCE [LARGE SCALE GENOMIC DNA]</scope>
    <source>
        <strain evidence="2 3">STM-7</strain>
    </source>
</reference>
<dbReference type="KEGG" id="cfon:HZU75_15765"/>
<dbReference type="RefSeq" id="WP_180306932.1">
    <property type="nucleotide sequence ID" value="NZ_CP058952.1"/>
</dbReference>
<evidence type="ECO:0000313" key="2">
    <source>
        <dbReference type="EMBL" id="QLI82858.1"/>
    </source>
</evidence>
<name>A0A7D5VBT1_9NEIS</name>
<dbReference type="InterPro" id="IPR024409">
    <property type="entry name" value="DUF3833"/>
</dbReference>
<dbReference type="PROSITE" id="PS51257">
    <property type="entry name" value="PROKAR_LIPOPROTEIN"/>
    <property type="match status" value="1"/>
</dbReference>
<sequence length="179" mass="20293">MNLNRIKKALLAASCGLLTACASPDVSHYQQAEPKLDLARYFVGTTDAWGMFQKRSGEVVKRFHVEITGTQRDGKLVLDERFSYDDGNKDQRIWTLTQQADGSWRGTAADVKGEAVGKVAGNALNWQYTLLLPVDGKTYEVQFDDWMFLLDEHSMINRASMRKFGFELGQVTLFFKKRS</sequence>
<proteinExistence type="predicted"/>
<evidence type="ECO:0000256" key="1">
    <source>
        <dbReference type="SAM" id="SignalP"/>
    </source>
</evidence>
<evidence type="ECO:0000313" key="3">
    <source>
        <dbReference type="Proteomes" id="UP000510822"/>
    </source>
</evidence>
<feature type="signal peptide" evidence="1">
    <location>
        <begin position="1"/>
        <end position="22"/>
    </location>
</feature>
<dbReference type="AlphaFoldDB" id="A0A7D5VBT1"/>
<accession>A0A7D5VBT1</accession>
<keyword evidence="3" id="KW-1185">Reference proteome</keyword>
<keyword evidence="1" id="KW-0732">Signal</keyword>
<dbReference type="Proteomes" id="UP000510822">
    <property type="component" value="Chromosome"/>
</dbReference>
<gene>
    <name evidence="2" type="ORF">HZU75_15765</name>
</gene>
<feature type="chain" id="PRO_5028860034" evidence="1">
    <location>
        <begin position="23"/>
        <end position="179"/>
    </location>
</feature>